<protein>
    <submittedName>
        <fullName evidence="1">Uncharacterized protein</fullName>
    </submittedName>
</protein>
<accession>A0A915YBN1</accession>
<dbReference type="KEGG" id="aup:AsAng_0008180"/>
<dbReference type="AlphaFoldDB" id="A0A915YBN1"/>
<gene>
    <name evidence="1" type="ORF">AsAng_0008180</name>
</gene>
<proteinExistence type="predicted"/>
<dbReference type="RefSeq" id="WP_264791447.1">
    <property type="nucleotide sequence ID" value="NZ_AP026867.1"/>
</dbReference>
<evidence type="ECO:0000313" key="1">
    <source>
        <dbReference type="EMBL" id="BDS10111.1"/>
    </source>
</evidence>
<reference evidence="1" key="1">
    <citation type="submission" date="2022-09" db="EMBL/GenBank/DDBJ databases">
        <title>Aureispira anguillicida sp. nov., isolated from Leptocephalus of Japanese eel Anguilla japonica.</title>
        <authorList>
            <person name="Yuasa K."/>
            <person name="Mekata T."/>
            <person name="Ikunari K."/>
        </authorList>
    </citation>
    <scope>NUCLEOTIDE SEQUENCE</scope>
    <source>
        <strain evidence="1">EL160426</strain>
    </source>
</reference>
<name>A0A915YBN1_9BACT</name>
<dbReference type="EMBL" id="AP026867">
    <property type="protein sequence ID" value="BDS10111.1"/>
    <property type="molecule type" value="Genomic_DNA"/>
</dbReference>
<dbReference type="Proteomes" id="UP001060919">
    <property type="component" value="Chromosome"/>
</dbReference>
<organism evidence="1 2">
    <name type="scientific">Aureispira anguillae</name>
    <dbReference type="NCBI Taxonomy" id="2864201"/>
    <lineage>
        <taxon>Bacteria</taxon>
        <taxon>Pseudomonadati</taxon>
        <taxon>Bacteroidota</taxon>
        <taxon>Saprospiria</taxon>
        <taxon>Saprospirales</taxon>
        <taxon>Saprospiraceae</taxon>
        <taxon>Aureispira</taxon>
    </lineage>
</organism>
<evidence type="ECO:0000313" key="2">
    <source>
        <dbReference type="Proteomes" id="UP001060919"/>
    </source>
</evidence>
<dbReference type="InterPro" id="IPR027417">
    <property type="entry name" value="P-loop_NTPase"/>
</dbReference>
<dbReference type="Gene3D" id="3.40.50.300">
    <property type="entry name" value="P-loop containing nucleotide triphosphate hydrolases"/>
    <property type="match status" value="1"/>
</dbReference>
<sequence>MGDKAQTMCHAYVGTTGTGKTTEVLKHVKRLGGKVLVIIDNETVQGWDKIKAIPPTKKALGFKTGVRKILFDDYGAEEVWGNIHKFFRNGNIIMDDAAMYVEPNWNHNKALKKVVIQHRHISVDIFVIVHQFNDLPPKMWGYIKFLFIGKLTSIPKKSDIKVANPKALISAAQTFNRAAAEAERKGQSVLGKFYCYKNF</sequence>
<keyword evidence="2" id="KW-1185">Reference proteome</keyword>